<evidence type="ECO:0000313" key="3">
    <source>
        <dbReference type="Proteomes" id="UP001148838"/>
    </source>
</evidence>
<dbReference type="Proteomes" id="UP001148838">
    <property type="component" value="Unassembled WGS sequence"/>
</dbReference>
<reference evidence="2 3" key="1">
    <citation type="journal article" date="2022" name="Allergy">
        <title>Genome assembly and annotation of Periplaneta americana reveal a comprehensive cockroach allergen profile.</title>
        <authorList>
            <person name="Wang L."/>
            <person name="Xiong Q."/>
            <person name="Saelim N."/>
            <person name="Wang L."/>
            <person name="Nong W."/>
            <person name="Wan A.T."/>
            <person name="Shi M."/>
            <person name="Liu X."/>
            <person name="Cao Q."/>
            <person name="Hui J.H.L."/>
            <person name="Sookrung N."/>
            <person name="Leung T.F."/>
            <person name="Tungtrongchitr A."/>
            <person name="Tsui S.K.W."/>
        </authorList>
    </citation>
    <scope>NUCLEOTIDE SEQUENCE [LARGE SCALE GENOMIC DNA]</scope>
    <source>
        <strain evidence="2">PWHHKU_190912</strain>
    </source>
</reference>
<evidence type="ECO:0000256" key="1">
    <source>
        <dbReference type="SAM" id="Phobius"/>
    </source>
</evidence>
<comment type="caution">
    <text evidence="2">The sequence shown here is derived from an EMBL/GenBank/DDBJ whole genome shotgun (WGS) entry which is preliminary data.</text>
</comment>
<feature type="transmembrane region" description="Helical" evidence="1">
    <location>
        <begin position="74"/>
        <end position="95"/>
    </location>
</feature>
<keyword evidence="3" id="KW-1185">Reference proteome</keyword>
<dbReference type="EMBL" id="JAJSOF020000023">
    <property type="protein sequence ID" value="KAJ4435507.1"/>
    <property type="molecule type" value="Genomic_DNA"/>
</dbReference>
<evidence type="ECO:0000313" key="2">
    <source>
        <dbReference type="EMBL" id="KAJ4435507.1"/>
    </source>
</evidence>
<proteinExistence type="predicted"/>
<name>A0ABQ8SMV9_PERAM</name>
<keyword evidence="1" id="KW-1133">Transmembrane helix</keyword>
<protein>
    <submittedName>
        <fullName evidence="2">Uncharacterized protein</fullName>
    </submittedName>
</protein>
<accession>A0ABQ8SMV9</accession>
<sequence length="105" mass="11310">MAGLCEGGNEPSGSLKAICKSTGFLNMCSHNVVSTGCNKSPLCILCYFKMNDVIDNPADCEGLGTAYSSKILEILNIFSSITVSCTIMKIILLYVGNKLRRTVHK</sequence>
<keyword evidence="1" id="KW-0812">Transmembrane</keyword>
<gene>
    <name evidence="2" type="ORF">ANN_18123</name>
</gene>
<keyword evidence="1" id="KW-0472">Membrane</keyword>
<organism evidence="2 3">
    <name type="scientific">Periplaneta americana</name>
    <name type="common">American cockroach</name>
    <name type="synonym">Blatta americana</name>
    <dbReference type="NCBI Taxonomy" id="6978"/>
    <lineage>
        <taxon>Eukaryota</taxon>
        <taxon>Metazoa</taxon>
        <taxon>Ecdysozoa</taxon>
        <taxon>Arthropoda</taxon>
        <taxon>Hexapoda</taxon>
        <taxon>Insecta</taxon>
        <taxon>Pterygota</taxon>
        <taxon>Neoptera</taxon>
        <taxon>Polyneoptera</taxon>
        <taxon>Dictyoptera</taxon>
        <taxon>Blattodea</taxon>
        <taxon>Blattoidea</taxon>
        <taxon>Blattidae</taxon>
        <taxon>Blattinae</taxon>
        <taxon>Periplaneta</taxon>
    </lineage>
</organism>